<dbReference type="STRING" id="88036.D8SK11"/>
<dbReference type="InterPro" id="IPR033671">
    <property type="entry name" value="TrmH"/>
</dbReference>
<accession>D8SK11</accession>
<evidence type="ECO:0000256" key="1">
    <source>
        <dbReference type="ARBA" id="ARBA00022555"/>
    </source>
</evidence>
<evidence type="ECO:0000256" key="3">
    <source>
        <dbReference type="ARBA" id="ARBA00022679"/>
    </source>
</evidence>
<dbReference type="OMA" id="KIPMVGF"/>
<dbReference type="OrthoDB" id="241340at2759"/>
<keyword evidence="6" id="KW-0694">RNA-binding</keyword>
<gene>
    <name evidence="8" type="ORF">SELMODRAFT_119049</name>
</gene>
<keyword evidence="2" id="KW-0489">Methyltransferase</keyword>
<evidence type="ECO:0000256" key="6">
    <source>
        <dbReference type="ARBA" id="ARBA00022884"/>
    </source>
</evidence>
<evidence type="ECO:0000256" key="5">
    <source>
        <dbReference type="ARBA" id="ARBA00022694"/>
    </source>
</evidence>
<dbReference type="InterPro" id="IPR029028">
    <property type="entry name" value="Alpha/beta_knot_MTases"/>
</dbReference>
<dbReference type="InterPro" id="IPR029026">
    <property type="entry name" value="tRNA_m1G_MTases_N"/>
</dbReference>
<evidence type="ECO:0000256" key="4">
    <source>
        <dbReference type="ARBA" id="ARBA00022691"/>
    </source>
</evidence>
<dbReference type="GO" id="GO:0000049">
    <property type="term" value="F:tRNA binding"/>
    <property type="evidence" value="ECO:0007669"/>
    <property type="project" value="UniProtKB-KW"/>
</dbReference>
<proteinExistence type="inferred from homology"/>
<evidence type="ECO:0000256" key="2">
    <source>
        <dbReference type="ARBA" id="ARBA00022603"/>
    </source>
</evidence>
<name>D8SK11_SELML</name>
<dbReference type="HOGENOM" id="CLU_021322_4_1_1"/>
<dbReference type="PANTHER" id="PTHR43453:SF1">
    <property type="entry name" value="TRNA_RRNA METHYLTRANSFERASE SPOU TYPE DOMAIN-CONTAINING PROTEIN"/>
    <property type="match status" value="1"/>
</dbReference>
<evidence type="ECO:0000313" key="8">
    <source>
        <dbReference type="EMBL" id="EFJ15253.1"/>
    </source>
</evidence>
<dbReference type="GO" id="GO:0002938">
    <property type="term" value="P:tRNA guanine ribose methylation"/>
    <property type="evidence" value="ECO:0000318"/>
    <property type="project" value="GO_Central"/>
</dbReference>
<dbReference type="FunCoup" id="D8SK11">
    <property type="interactions" value="929"/>
</dbReference>
<feature type="domain" description="tRNA/rRNA methyltransferase SpoU type" evidence="7">
    <location>
        <begin position="75"/>
        <end position="213"/>
    </location>
</feature>
<sequence length="264" mass="29676">MCCLHPLLSSSDFAGGLPDPARKCWFPYKDEFNLDEQTRISSEMVIGTLDPMFAADRKQKFDQIIANRTFSICPVVEGLFDIGNICAVFRTAEAFGLQSVHVIANSDQKRYKEARNISMGAEKWLDVEVWENTNECVQVLRSRGYRIAVTDMGADTVPIHELDWTIPTAVIFGNEHNGTSEEALALADVKCHIPMVGMVESFNVSVAAGILMYHIVGDRLERTGIHGDLSSEEQQILRAEFYLRNKRNVKDVVNHLLKKELVLT</sequence>
<organism evidence="9">
    <name type="scientific">Selaginella moellendorffii</name>
    <name type="common">Spikemoss</name>
    <dbReference type="NCBI Taxonomy" id="88036"/>
    <lineage>
        <taxon>Eukaryota</taxon>
        <taxon>Viridiplantae</taxon>
        <taxon>Streptophyta</taxon>
        <taxon>Embryophyta</taxon>
        <taxon>Tracheophyta</taxon>
        <taxon>Lycopodiopsida</taxon>
        <taxon>Selaginellales</taxon>
        <taxon>Selaginellaceae</taxon>
        <taxon>Selaginella</taxon>
    </lineage>
</organism>
<dbReference type="CDD" id="cd18092">
    <property type="entry name" value="SpoU-like_TrmH"/>
    <property type="match status" value="1"/>
</dbReference>
<dbReference type="SUPFAM" id="SSF75217">
    <property type="entry name" value="alpha/beta knot"/>
    <property type="match status" value="1"/>
</dbReference>
<dbReference type="GO" id="GO:0008173">
    <property type="term" value="F:RNA methyltransferase activity"/>
    <property type="evidence" value="ECO:0007669"/>
    <property type="project" value="InterPro"/>
</dbReference>
<dbReference type="PANTHER" id="PTHR43453">
    <property type="entry name" value="RRNA METHYLASE-LIKE"/>
    <property type="match status" value="1"/>
</dbReference>
<dbReference type="Gene3D" id="3.40.1280.10">
    <property type="match status" value="1"/>
</dbReference>
<dbReference type="HAMAP" id="MF_02060">
    <property type="entry name" value="tRNA_methyltr_TrmH"/>
    <property type="match status" value="1"/>
</dbReference>
<dbReference type="InParanoid" id="D8SK11"/>
<keyword evidence="9" id="KW-1185">Reference proteome</keyword>
<reference evidence="8 9" key="1">
    <citation type="journal article" date="2011" name="Science">
        <title>The Selaginella genome identifies genetic changes associated with the evolution of vascular plants.</title>
        <authorList>
            <person name="Banks J.A."/>
            <person name="Nishiyama T."/>
            <person name="Hasebe M."/>
            <person name="Bowman J.L."/>
            <person name="Gribskov M."/>
            <person name="dePamphilis C."/>
            <person name="Albert V.A."/>
            <person name="Aono N."/>
            <person name="Aoyama T."/>
            <person name="Ambrose B.A."/>
            <person name="Ashton N.W."/>
            <person name="Axtell M.J."/>
            <person name="Barker E."/>
            <person name="Barker M.S."/>
            <person name="Bennetzen J.L."/>
            <person name="Bonawitz N.D."/>
            <person name="Chapple C."/>
            <person name="Cheng C."/>
            <person name="Correa L.G."/>
            <person name="Dacre M."/>
            <person name="DeBarry J."/>
            <person name="Dreyer I."/>
            <person name="Elias M."/>
            <person name="Engstrom E.M."/>
            <person name="Estelle M."/>
            <person name="Feng L."/>
            <person name="Finet C."/>
            <person name="Floyd S.K."/>
            <person name="Frommer W.B."/>
            <person name="Fujita T."/>
            <person name="Gramzow L."/>
            <person name="Gutensohn M."/>
            <person name="Harholt J."/>
            <person name="Hattori M."/>
            <person name="Heyl A."/>
            <person name="Hirai T."/>
            <person name="Hiwatashi Y."/>
            <person name="Ishikawa M."/>
            <person name="Iwata M."/>
            <person name="Karol K.G."/>
            <person name="Koehler B."/>
            <person name="Kolukisaoglu U."/>
            <person name="Kubo M."/>
            <person name="Kurata T."/>
            <person name="Lalonde S."/>
            <person name="Li K."/>
            <person name="Li Y."/>
            <person name="Litt A."/>
            <person name="Lyons E."/>
            <person name="Manning G."/>
            <person name="Maruyama T."/>
            <person name="Michael T.P."/>
            <person name="Mikami K."/>
            <person name="Miyazaki S."/>
            <person name="Morinaga S."/>
            <person name="Murata T."/>
            <person name="Mueller-Roeber B."/>
            <person name="Nelson D.R."/>
            <person name="Obara M."/>
            <person name="Oguri Y."/>
            <person name="Olmstead R.G."/>
            <person name="Onodera N."/>
            <person name="Petersen B.L."/>
            <person name="Pils B."/>
            <person name="Prigge M."/>
            <person name="Rensing S.A."/>
            <person name="Riano-Pachon D.M."/>
            <person name="Roberts A.W."/>
            <person name="Sato Y."/>
            <person name="Scheller H.V."/>
            <person name="Schulz B."/>
            <person name="Schulz C."/>
            <person name="Shakirov E.V."/>
            <person name="Shibagaki N."/>
            <person name="Shinohara N."/>
            <person name="Shippen D.E."/>
            <person name="Soerensen I."/>
            <person name="Sotooka R."/>
            <person name="Sugimoto N."/>
            <person name="Sugita M."/>
            <person name="Sumikawa N."/>
            <person name="Tanurdzic M."/>
            <person name="Theissen G."/>
            <person name="Ulvskov P."/>
            <person name="Wakazuki S."/>
            <person name="Weng J.K."/>
            <person name="Willats W.W."/>
            <person name="Wipf D."/>
            <person name="Wolf P.G."/>
            <person name="Yang L."/>
            <person name="Zimmer A.D."/>
            <person name="Zhu Q."/>
            <person name="Mitros T."/>
            <person name="Hellsten U."/>
            <person name="Loque D."/>
            <person name="Otillar R."/>
            <person name="Salamov A."/>
            <person name="Schmutz J."/>
            <person name="Shapiro H."/>
            <person name="Lindquist E."/>
            <person name="Lucas S."/>
            <person name="Rokhsar D."/>
            <person name="Grigoriev I.V."/>
        </authorList>
    </citation>
    <scope>NUCLEOTIDE SEQUENCE [LARGE SCALE GENOMIC DNA]</scope>
</reference>
<keyword evidence="1" id="KW-0820">tRNA-binding</keyword>
<evidence type="ECO:0000259" key="7">
    <source>
        <dbReference type="Pfam" id="PF00588"/>
    </source>
</evidence>
<dbReference type="AlphaFoldDB" id="D8SK11"/>
<keyword evidence="5" id="KW-0819">tRNA processing</keyword>
<dbReference type="KEGG" id="smo:SELMODRAFT_119049"/>
<dbReference type="Proteomes" id="UP000001514">
    <property type="component" value="Unassembled WGS sequence"/>
</dbReference>
<protein>
    <recommendedName>
        <fullName evidence="7">tRNA/rRNA methyltransferase SpoU type domain-containing protein</fullName>
    </recommendedName>
</protein>
<evidence type="ECO:0000313" key="9">
    <source>
        <dbReference type="Proteomes" id="UP000001514"/>
    </source>
</evidence>
<dbReference type="eggNOG" id="KOG0838">
    <property type="taxonomic scope" value="Eukaryota"/>
</dbReference>
<dbReference type="EMBL" id="GL377624">
    <property type="protein sequence ID" value="EFJ15253.1"/>
    <property type="molecule type" value="Genomic_DNA"/>
</dbReference>
<dbReference type="Gramene" id="EFJ15253">
    <property type="protein sequence ID" value="EFJ15253"/>
    <property type="gene ID" value="SELMODRAFT_119049"/>
</dbReference>
<keyword evidence="3" id="KW-0808">Transferase</keyword>
<dbReference type="Pfam" id="PF00588">
    <property type="entry name" value="SpoU_methylase"/>
    <property type="match status" value="1"/>
</dbReference>
<dbReference type="FunFam" id="3.40.1280.10:FF:000016">
    <property type="entry name" value="rRNA methylase-like protein"/>
    <property type="match status" value="1"/>
</dbReference>
<dbReference type="InterPro" id="IPR001537">
    <property type="entry name" value="SpoU_MeTrfase"/>
</dbReference>
<keyword evidence="4" id="KW-0949">S-adenosyl-L-methionine</keyword>